<protein>
    <submittedName>
        <fullName evidence="2">Uncharacterized protein</fullName>
    </submittedName>
</protein>
<keyword evidence="1" id="KW-0812">Transmembrane</keyword>
<organism evidence="2 3">
    <name type="scientific">Candidatus Gottesmanbacteria bacterium GW2011_GWB1_49_7</name>
    <dbReference type="NCBI Taxonomy" id="1618448"/>
    <lineage>
        <taxon>Bacteria</taxon>
        <taxon>Candidatus Gottesmaniibacteriota</taxon>
    </lineage>
</organism>
<comment type="caution">
    <text evidence="2">The sequence shown here is derived from an EMBL/GenBank/DDBJ whole genome shotgun (WGS) entry which is preliminary data.</text>
</comment>
<evidence type="ECO:0000313" key="3">
    <source>
        <dbReference type="Proteomes" id="UP000034588"/>
    </source>
</evidence>
<dbReference type="EMBL" id="LCQD01000029">
    <property type="protein sequence ID" value="KKW10828.1"/>
    <property type="molecule type" value="Genomic_DNA"/>
</dbReference>
<dbReference type="AlphaFoldDB" id="A0A0G1VWH3"/>
<feature type="non-terminal residue" evidence="2">
    <location>
        <position position="1"/>
    </location>
</feature>
<keyword evidence="1" id="KW-0472">Membrane</keyword>
<sequence>LWSGVGINYQGEDIRFYADKYNDGTTDRNSNLLRFPPLSFTKQIQTAGERVGNYINFSAKIITASGGSVVKADFVQFFPTMGGYGEFLVPYASDLSNLTIDGILERVYLTSGTLIYPDYIHKYGYPSVMPGQANRIYMLTGAAFAGSAQLVTNAVVSYRPRKRVI</sequence>
<gene>
    <name evidence="2" type="ORF">UY48_C0029G0015</name>
</gene>
<reference evidence="2 3" key="1">
    <citation type="journal article" date="2015" name="Nature">
        <title>rRNA introns, odd ribosomes, and small enigmatic genomes across a large radiation of phyla.</title>
        <authorList>
            <person name="Brown C.T."/>
            <person name="Hug L.A."/>
            <person name="Thomas B.C."/>
            <person name="Sharon I."/>
            <person name="Castelle C.J."/>
            <person name="Singh A."/>
            <person name="Wilkins M.J."/>
            <person name="Williams K.H."/>
            <person name="Banfield J.F."/>
        </authorList>
    </citation>
    <scope>NUCLEOTIDE SEQUENCE [LARGE SCALE GENOMIC DNA]</scope>
</reference>
<dbReference type="Proteomes" id="UP000034588">
    <property type="component" value="Unassembled WGS sequence"/>
</dbReference>
<keyword evidence="1" id="KW-1133">Transmembrane helix</keyword>
<accession>A0A0G1VWH3</accession>
<evidence type="ECO:0000313" key="2">
    <source>
        <dbReference type="EMBL" id="KKW10828.1"/>
    </source>
</evidence>
<name>A0A0G1VWH3_9BACT</name>
<proteinExistence type="predicted"/>
<evidence type="ECO:0000256" key="1">
    <source>
        <dbReference type="SAM" id="Phobius"/>
    </source>
</evidence>
<feature type="transmembrane region" description="Helical" evidence="1">
    <location>
        <begin position="136"/>
        <end position="156"/>
    </location>
</feature>